<comment type="caution">
    <text evidence="1">The sequence shown here is derived from an EMBL/GenBank/DDBJ whole genome shotgun (WGS) entry which is preliminary data.</text>
</comment>
<dbReference type="GO" id="GO:0051213">
    <property type="term" value="F:dioxygenase activity"/>
    <property type="evidence" value="ECO:0007669"/>
    <property type="project" value="UniProtKB-KW"/>
</dbReference>
<dbReference type="EMBL" id="JARAYU010000023">
    <property type="protein sequence ID" value="MDX3705985.1"/>
    <property type="molecule type" value="Genomic_DNA"/>
</dbReference>
<evidence type="ECO:0000313" key="2">
    <source>
        <dbReference type="Proteomes" id="UP001271274"/>
    </source>
</evidence>
<name>A0ABU4NSE7_9ACTN</name>
<organism evidence="1 2">
    <name type="scientific">Streptomyces europaeiscabiei</name>
    <dbReference type="NCBI Taxonomy" id="146819"/>
    <lineage>
        <taxon>Bacteria</taxon>
        <taxon>Bacillati</taxon>
        <taxon>Actinomycetota</taxon>
        <taxon>Actinomycetes</taxon>
        <taxon>Kitasatosporales</taxon>
        <taxon>Streptomycetaceae</taxon>
        <taxon>Streptomyces</taxon>
    </lineage>
</organism>
<protein>
    <submittedName>
        <fullName evidence="1">Dioxygenase</fullName>
    </submittedName>
</protein>
<dbReference type="Proteomes" id="UP001271274">
    <property type="component" value="Unassembled WGS sequence"/>
</dbReference>
<dbReference type="RefSeq" id="WP_199845781.1">
    <property type="nucleotide sequence ID" value="NZ_JBPJFK010000001.1"/>
</dbReference>
<keyword evidence="1" id="KW-0223">Dioxygenase</keyword>
<keyword evidence="2" id="KW-1185">Reference proteome</keyword>
<sequence>MSETGEQWTMLLLDPAGNAQEFKAFTDDSQVFAT</sequence>
<keyword evidence="1" id="KW-0560">Oxidoreductase</keyword>
<gene>
    <name evidence="1" type="ORF">PV662_40895</name>
</gene>
<evidence type="ECO:0000313" key="1">
    <source>
        <dbReference type="EMBL" id="MDX3705985.1"/>
    </source>
</evidence>
<reference evidence="1 2" key="1">
    <citation type="journal article" date="2023" name="Microb. Genom.">
        <title>Mesoterricola silvestris gen. nov., sp. nov., Mesoterricola sediminis sp. nov., Geothrix oryzae sp. nov., Geothrix edaphica sp. nov., Geothrix rubra sp. nov., and Geothrix limicola sp. nov., six novel members of Acidobacteriota isolated from soils.</title>
        <authorList>
            <person name="Weisberg A.J."/>
            <person name="Pearce E."/>
            <person name="Kramer C.G."/>
            <person name="Chang J.H."/>
            <person name="Clarke C.R."/>
        </authorList>
    </citation>
    <scope>NUCLEOTIDE SEQUENCE [LARGE SCALE GENOMIC DNA]</scope>
    <source>
        <strain evidence="1 2">ID09-01A</strain>
    </source>
</reference>
<proteinExistence type="predicted"/>
<accession>A0ABU4NSE7</accession>